<feature type="chain" id="PRO_5003506524" evidence="1">
    <location>
        <begin position="35"/>
        <end position="241"/>
    </location>
</feature>
<accession>G7YSE6</accession>
<evidence type="ECO:0000256" key="1">
    <source>
        <dbReference type="SAM" id="SignalP"/>
    </source>
</evidence>
<evidence type="ECO:0000313" key="2">
    <source>
        <dbReference type="EMBL" id="GAA55876.1"/>
    </source>
</evidence>
<sequence length="241" mass="27315">MTSAAEFAGNSFYTLLPSRFELLWLVFTLRVVVGKEPLDELANREYISSFLFSSTQLELRIRMTWTSRYAVEFRGDGWSVVDSPQERKVDPDNLQRYKEIIFIDGTTSVLKLWGFGKTSVIKRFGILKDPKSEGLSFPTGTDPAHTQLCWLLFPKFSDSAKPLCTQEATQTPLIDHLAEVYTKPEWTERQGAVIILGFSGFHVSVQKNHRHIRVTCIVIKIPSQLSSISSEWAAYVASSTK</sequence>
<name>G7YSE6_CLOSI</name>
<dbReference type="Proteomes" id="UP000008909">
    <property type="component" value="Unassembled WGS sequence"/>
</dbReference>
<gene>
    <name evidence="2" type="ORF">CLF_109236</name>
</gene>
<evidence type="ECO:0000313" key="3">
    <source>
        <dbReference type="Proteomes" id="UP000008909"/>
    </source>
</evidence>
<dbReference type="AlphaFoldDB" id="G7YSE6"/>
<keyword evidence="3" id="KW-1185">Reference proteome</keyword>
<feature type="signal peptide" evidence="1">
    <location>
        <begin position="1"/>
        <end position="34"/>
    </location>
</feature>
<protein>
    <submittedName>
        <fullName evidence="2">Uncharacterized protein</fullName>
    </submittedName>
</protein>
<dbReference type="EMBL" id="DF144103">
    <property type="protein sequence ID" value="GAA55876.1"/>
    <property type="molecule type" value="Genomic_DNA"/>
</dbReference>
<reference key="2">
    <citation type="submission" date="2011-10" db="EMBL/GenBank/DDBJ databases">
        <title>The genome and transcriptome sequence of Clonorchis sinensis provide insights into the carcinogenic liver fluke.</title>
        <authorList>
            <person name="Wang X."/>
            <person name="Huang Y."/>
            <person name="Chen W."/>
            <person name="Liu H."/>
            <person name="Guo L."/>
            <person name="Chen Y."/>
            <person name="Luo F."/>
            <person name="Zhou W."/>
            <person name="Sun J."/>
            <person name="Mao Q."/>
            <person name="Liang P."/>
            <person name="Zhou C."/>
            <person name="Tian Y."/>
            <person name="Men J."/>
            <person name="Lv X."/>
            <person name="Huang L."/>
            <person name="Zhou J."/>
            <person name="Hu Y."/>
            <person name="Li R."/>
            <person name="Zhang F."/>
            <person name="Lei H."/>
            <person name="Li X."/>
            <person name="Hu X."/>
            <person name="Liang C."/>
            <person name="Xu J."/>
            <person name="Wu Z."/>
            <person name="Yu X."/>
        </authorList>
    </citation>
    <scope>NUCLEOTIDE SEQUENCE</scope>
    <source>
        <strain>Henan</strain>
    </source>
</reference>
<reference evidence="2" key="1">
    <citation type="journal article" date="2011" name="Genome Biol.">
        <title>The draft genome of the carcinogenic human liver fluke Clonorchis sinensis.</title>
        <authorList>
            <person name="Wang X."/>
            <person name="Chen W."/>
            <person name="Huang Y."/>
            <person name="Sun J."/>
            <person name="Men J."/>
            <person name="Liu H."/>
            <person name="Luo F."/>
            <person name="Guo L."/>
            <person name="Lv X."/>
            <person name="Deng C."/>
            <person name="Zhou C."/>
            <person name="Fan Y."/>
            <person name="Li X."/>
            <person name="Huang L."/>
            <person name="Hu Y."/>
            <person name="Liang C."/>
            <person name="Hu X."/>
            <person name="Xu J."/>
            <person name="Yu X."/>
        </authorList>
    </citation>
    <scope>NUCLEOTIDE SEQUENCE [LARGE SCALE GENOMIC DNA]</scope>
    <source>
        <strain evidence="2">Henan</strain>
    </source>
</reference>
<keyword evidence="1" id="KW-0732">Signal</keyword>
<proteinExistence type="predicted"/>
<organism evidence="2 3">
    <name type="scientific">Clonorchis sinensis</name>
    <name type="common">Chinese liver fluke</name>
    <dbReference type="NCBI Taxonomy" id="79923"/>
    <lineage>
        <taxon>Eukaryota</taxon>
        <taxon>Metazoa</taxon>
        <taxon>Spiralia</taxon>
        <taxon>Lophotrochozoa</taxon>
        <taxon>Platyhelminthes</taxon>
        <taxon>Trematoda</taxon>
        <taxon>Digenea</taxon>
        <taxon>Opisthorchiida</taxon>
        <taxon>Opisthorchiata</taxon>
        <taxon>Opisthorchiidae</taxon>
        <taxon>Clonorchis</taxon>
    </lineage>
</organism>